<keyword evidence="6" id="KW-1185">Reference proteome</keyword>
<organism evidence="5">
    <name type="scientific">Oryza punctata</name>
    <name type="common">Red rice</name>
    <dbReference type="NCBI Taxonomy" id="4537"/>
    <lineage>
        <taxon>Eukaryota</taxon>
        <taxon>Viridiplantae</taxon>
        <taxon>Streptophyta</taxon>
        <taxon>Embryophyta</taxon>
        <taxon>Tracheophyta</taxon>
        <taxon>Spermatophyta</taxon>
        <taxon>Magnoliopsida</taxon>
        <taxon>Liliopsida</taxon>
        <taxon>Poales</taxon>
        <taxon>Poaceae</taxon>
        <taxon>BOP clade</taxon>
        <taxon>Oryzoideae</taxon>
        <taxon>Oryzeae</taxon>
        <taxon>Oryzinae</taxon>
        <taxon>Oryza</taxon>
    </lineage>
</organism>
<dbReference type="Proteomes" id="UP000026962">
    <property type="component" value="Chromosome 5"/>
</dbReference>
<dbReference type="InterPro" id="IPR001099">
    <property type="entry name" value="Chalcone/stilbene_synt_N"/>
</dbReference>
<dbReference type="Gramene" id="OPUNC05G06690.1">
    <property type="protein sequence ID" value="OPUNC05G06690.1"/>
    <property type="gene ID" value="OPUNC05G06690"/>
</dbReference>
<dbReference type="SUPFAM" id="SSF53901">
    <property type="entry name" value="Thiolase-like"/>
    <property type="match status" value="2"/>
</dbReference>
<accession>A0A0E0KZS8</accession>
<dbReference type="GO" id="GO:0016747">
    <property type="term" value="F:acyltransferase activity, transferring groups other than amino-acyl groups"/>
    <property type="evidence" value="ECO:0007669"/>
    <property type="project" value="InterPro"/>
</dbReference>
<name>A0A0E0KZS8_ORYPU</name>
<dbReference type="PANTHER" id="PTHR11877">
    <property type="entry name" value="HYDROXYMETHYLGLUTARYL-COA SYNTHASE"/>
    <property type="match status" value="1"/>
</dbReference>
<evidence type="ECO:0000313" key="6">
    <source>
        <dbReference type="Proteomes" id="UP000026962"/>
    </source>
</evidence>
<dbReference type="HOGENOM" id="CLU_685842_0_0_1"/>
<dbReference type="InterPro" id="IPR012328">
    <property type="entry name" value="Chalcone/stilbene_synt_C"/>
</dbReference>
<evidence type="ECO:0000256" key="1">
    <source>
        <dbReference type="ARBA" id="ARBA00005531"/>
    </source>
</evidence>
<sequence>MAGAQRRGGHKSGIEKRYIHLNEKVICEHPEIIDKHPKLAELAARKAIADTYFGCTAPSTDLKLASLLGLHPSISRIILNLLDCSGGGRALQLTKELVENNHDARVLREHPLFEMVVASQTTIPGTDHVPGMQTTSSGIDFHLSIQERPLLGGAPAGGCVILDNIESELQQQPRKLAASRHVLSEHGNMSGMTIAFVLDDLHRCREKEGDEQQQPEWRVMLAFRPGITIEMNEGIQDANTKNPKTQKERKQNTSANYLEFSFPDFSLSTYDGERRHPIRCLRLLPAWWRNIPAKQFSVTSFTATSSCSAAGHIFPESWPEIVDFHSAAVPIQSFGRCPDEATPPADILSAWFLPVPVTRYCPYLKLREKQRLDAEMRSAVAAHRMGWVIASPARGRLGSRGT</sequence>
<keyword evidence="2" id="KW-0012">Acyltransferase</keyword>
<evidence type="ECO:0000313" key="5">
    <source>
        <dbReference type="EnsemblPlants" id="OPUNC05G06690.1"/>
    </source>
</evidence>
<feature type="domain" description="Chalcone/stilbene synthase N-terminal" evidence="3">
    <location>
        <begin position="56"/>
        <end position="107"/>
    </location>
</feature>
<reference evidence="5" key="2">
    <citation type="submission" date="2018-05" db="EMBL/GenBank/DDBJ databases">
        <title>OpunRS2 (Oryza punctata Reference Sequence Version 2).</title>
        <authorList>
            <person name="Zhang J."/>
            <person name="Kudrna D."/>
            <person name="Lee S."/>
            <person name="Talag J."/>
            <person name="Welchert J."/>
            <person name="Wing R.A."/>
        </authorList>
    </citation>
    <scope>NUCLEOTIDE SEQUENCE [LARGE SCALE GENOMIC DNA]</scope>
</reference>
<comment type="similarity">
    <text evidence="1 2">Belongs to the thiolase-like superfamily. Chalcone/stilbene synthases family.</text>
</comment>
<evidence type="ECO:0008006" key="7">
    <source>
        <dbReference type="Google" id="ProtNLM"/>
    </source>
</evidence>
<proteinExistence type="inferred from homology"/>
<evidence type="ECO:0000259" key="3">
    <source>
        <dbReference type="Pfam" id="PF00195"/>
    </source>
</evidence>
<dbReference type="InterPro" id="IPR011141">
    <property type="entry name" value="Polyketide_synthase_type-III"/>
</dbReference>
<feature type="domain" description="Chalcone/stilbene synthase C-terminal" evidence="4">
    <location>
        <begin position="156"/>
        <end position="230"/>
    </location>
</feature>
<reference evidence="5" key="1">
    <citation type="submission" date="2015-04" db="UniProtKB">
        <authorList>
            <consortium name="EnsemblPlants"/>
        </authorList>
    </citation>
    <scope>IDENTIFICATION</scope>
</reference>
<dbReference type="AlphaFoldDB" id="A0A0E0KZS8"/>
<dbReference type="InterPro" id="IPR016039">
    <property type="entry name" value="Thiolase-like"/>
</dbReference>
<keyword evidence="2" id="KW-0808">Transferase</keyword>
<evidence type="ECO:0000256" key="2">
    <source>
        <dbReference type="RuleBase" id="RU003633"/>
    </source>
</evidence>
<protein>
    <recommendedName>
        <fullName evidence="7">Chalcone/stilbene synthase N-terminal domain-containing protein</fullName>
    </recommendedName>
</protein>
<dbReference type="Pfam" id="PF00195">
    <property type="entry name" value="Chal_sti_synt_N"/>
    <property type="match status" value="1"/>
</dbReference>
<dbReference type="Pfam" id="PF02797">
    <property type="entry name" value="Chal_sti_synt_C"/>
    <property type="match status" value="1"/>
</dbReference>
<dbReference type="EnsemblPlants" id="OPUNC05G06690.1">
    <property type="protein sequence ID" value="OPUNC05G06690.1"/>
    <property type="gene ID" value="OPUNC05G06690"/>
</dbReference>
<dbReference type="GO" id="GO:0030639">
    <property type="term" value="P:polyketide biosynthetic process"/>
    <property type="evidence" value="ECO:0007669"/>
    <property type="project" value="TreeGrafter"/>
</dbReference>
<dbReference type="Gene3D" id="3.40.47.10">
    <property type="match status" value="2"/>
</dbReference>
<dbReference type="eggNOG" id="ENOG502QRSY">
    <property type="taxonomic scope" value="Eukaryota"/>
</dbReference>
<dbReference type="PANTHER" id="PTHR11877:SF23">
    <property type="entry name" value="OS10G0177300 PROTEIN"/>
    <property type="match status" value="1"/>
</dbReference>
<evidence type="ECO:0000259" key="4">
    <source>
        <dbReference type="Pfam" id="PF02797"/>
    </source>
</evidence>
<dbReference type="STRING" id="4537.A0A0E0KZS8"/>